<dbReference type="OrthoDB" id="9793848at2"/>
<keyword evidence="5" id="KW-1185">Reference proteome</keyword>
<dbReference type="KEGG" id="gbi:PG2T_01895"/>
<dbReference type="CDD" id="cd20296">
    <property type="entry name" value="cupin_PpnP-like"/>
    <property type="match status" value="1"/>
</dbReference>
<gene>
    <name evidence="3" type="primary">ppnP</name>
    <name evidence="4" type="ORF">PG2T_01895</name>
</gene>
<dbReference type="PANTHER" id="PTHR36540:SF1">
    <property type="entry name" value="PYRIMIDINE_PURINE NUCLEOSIDE PHOSPHORYLASE"/>
    <property type="match status" value="1"/>
</dbReference>
<dbReference type="SUPFAM" id="SSF51182">
    <property type="entry name" value="RmlC-like cupins"/>
    <property type="match status" value="1"/>
</dbReference>
<comment type="function">
    <text evidence="3">Catalyzes the phosphorolysis of diverse nucleosides, yielding D-ribose 1-phosphate and the respective free bases. Can use uridine, adenosine, guanosine, cytidine, thymidine, inosine and xanthosine as substrates. Also catalyzes the reverse reactions.</text>
</comment>
<accession>A0A1B1YQK5</accession>
<dbReference type="EC" id="2.4.2.2" evidence="3"/>
<dbReference type="InterPro" id="IPR011051">
    <property type="entry name" value="RmlC_Cupin_sf"/>
</dbReference>
<comment type="catalytic activity">
    <reaction evidence="3">
        <text>inosine + phosphate = alpha-D-ribose 1-phosphate + hypoxanthine</text>
        <dbReference type="Rhea" id="RHEA:27646"/>
        <dbReference type="ChEBI" id="CHEBI:17368"/>
        <dbReference type="ChEBI" id="CHEBI:17596"/>
        <dbReference type="ChEBI" id="CHEBI:43474"/>
        <dbReference type="ChEBI" id="CHEBI:57720"/>
        <dbReference type="EC" id="2.4.2.1"/>
    </reaction>
</comment>
<comment type="catalytic activity">
    <reaction evidence="3">
        <text>thymidine + phosphate = 2-deoxy-alpha-D-ribose 1-phosphate + thymine</text>
        <dbReference type="Rhea" id="RHEA:16037"/>
        <dbReference type="ChEBI" id="CHEBI:17748"/>
        <dbReference type="ChEBI" id="CHEBI:17821"/>
        <dbReference type="ChEBI" id="CHEBI:43474"/>
        <dbReference type="ChEBI" id="CHEBI:57259"/>
        <dbReference type="EC" id="2.4.2.2"/>
    </reaction>
</comment>
<keyword evidence="2 3" id="KW-0808">Transferase</keyword>
<evidence type="ECO:0000256" key="3">
    <source>
        <dbReference type="HAMAP-Rule" id="MF_01537"/>
    </source>
</evidence>
<dbReference type="RefSeq" id="WP_068802573.1">
    <property type="nucleotide sequence ID" value="NZ_CP014671.1"/>
</dbReference>
<sequence length="104" mass="11341">MSDRFDAVSVIKQANVYFDGQCVSHTVLLADGTRKSLGVIFPSSLTFSTGAPERMEILAGRCRVRQAGSGDWLEYGAGQAFDVPGDSSFDIQTLERIDYVCHFG</sequence>
<comment type="catalytic activity">
    <reaction evidence="3">
        <text>adenosine + phosphate = alpha-D-ribose 1-phosphate + adenine</text>
        <dbReference type="Rhea" id="RHEA:27642"/>
        <dbReference type="ChEBI" id="CHEBI:16335"/>
        <dbReference type="ChEBI" id="CHEBI:16708"/>
        <dbReference type="ChEBI" id="CHEBI:43474"/>
        <dbReference type="ChEBI" id="CHEBI:57720"/>
        <dbReference type="EC" id="2.4.2.1"/>
    </reaction>
</comment>
<evidence type="ECO:0000313" key="5">
    <source>
        <dbReference type="Proteomes" id="UP000092952"/>
    </source>
</evidence>
<dbReference type="GO" id="GO:0005829">
    <property type="term" value="C:cytosol"/>
    <property type="evidence" value="ECO:0007669"/>
    <property type="project" value="TreeGrafter"/>
</dbReference>
<dbReference type="PANTHER" id="PTHR36540">
    <property type="entry name" value="PYRIMIDINE/PURINE NUCLEOSIDE PHOSPHORYLASE"/>
    <property type="match status" value="1"/>
</dbReference>
<dbReference type="GO" id="GO:0004850">
    <property type="term" value="F:uridine phosphorylase activity"/>
    <property type="evidence" value="ECO:0007669"/>
    <property type="project" value="RHEA"/>
</dbReference>
<protein>
    <recommendedName>
        <fullName evidence="3">Pyrimidine/purine nucleoside phosphorylase</fullName>
        <ecNumber evidence="3">2.4.2.1</ecNumber>
        <ecNumber evidence="3">2.4.2.2</ecNumber>
    </recommendedName>
    <alternativeName>
        <fullName evidence="3">Adenosine phosphorylase</fullName>
    </alternativeName>
    <alternativeName>
        <fullName evidence="3">Cytidine phosphorylase</fullName>
    </alternativeName>
    <alternativeName>
        <fullName evidence="3">Guanosine phosphorylase</fullName>
    </alternativeName>
    <alternativeName>
        <fullName evidence="3">Inosine phosphorylase</fullName>
    </alternativeName>
    <alternativeName>
        <fullName evidence="3">Thymidine phosphorylase</fullName>
    </alternativeName>
    <alternativeName>
        <fullName evidence="3">Uridine phosphorylase</fullName>
    </alternativeName>
    <alternativeName>
        <fullName evidence="3">Xanthosine phosphorylase</fullName>
    </alternativeName>
</protein>
<keyword evidence="1 3" id="KW-0328">Glycosyltransferase</keyword>
<comment type="catalytic activity">
    <reaction evidence="3">
        <text>xanthosine + phosphate = alpha-D-ribose 1-phosphate + xanthine</text>
        <dbReference type="Rhea" id="RHEA:27638"/>
        <dbReference type="ChEBI" id="CHEBI:17712"/>
        <dbReference type="ChEBI" id="CHEBI:18107"/>
        <dbReference type="ChEBI" id="CHEBI:43474"/>
        <dbReference type="ChEBI" id="CHEBI:57720"/>
        <dbReference type="EC" id="2.4.2.1"/>
    </reaction>
</comment>
<dbReference type="GO" id="GO:0047975">
    <property type="term" value="F:guanosine phosphorylase activity"/>
    <property type="evidence" value="ECO:0007669"/>
    <property type="project" value="RHEA"/>
</dbReference>
<evidence type="ECO:0000256" key="2">
    <source>
        <dbReference type="ARBA" id="ARBA00022679"/>
    </source>
</evidence>
<dbReference type="InterPro" id="IPR014710">
    <property type="entry name" value="RmlC-like_jellyroll"/>
</dbReference>
<dbReference type="FunCoup" id="A0A1B1YQK5">
    <property type="interactions" value="61"/>
</dbReference>
<dbReference type="InParanoid" id="A0A1B1YQK5"/>
<comment type="catalytic activity">
    <reaction evidence="3">
        <text>guanosine + phosphate = alpha-D-ribose 1-phosphate + guanine</text>
        <dbReference type="Rhea" id="RHEA:13233"/>
        <dbReference type="ChEBI" id="CHEBI:16235"/>
        <dbReference type="ChEBI" id="CHEBI:16750"/>
        <dbReference type="ChEBI" id="CHEBI:43474"/>
        <dbReference type="ChEBI" id="CHEBI:57720"/>
        <dbReference type="EC" id="2.4.2.1"/>
    </reaction>
</comment>
<dbReference type="Pfam" id="PF06865">
    <property type="entry name" value="Ppnp"/>
    <property type="match status" value="1"/>
</dbReference>
<evidence type="ECO:0000313" key="4">
    <source>
        <dbReference type="EMBL" id="ANX03061.1"/>
    </source>
</evidence>
<dbReference type="AlphaFoldDB" id="A0A1B1YQK5"/>
<dbReference type="GO" id="GO:0004731">
    <property type="term" value="F:purine-nucleoside phosphorylase activity"/>
    <property type="evidence" value="ECO:0007669"/>
    <property type="project" value="UniProtKB-UniRule"/>
</dbReference>
<dbReference type="EMBL" id="CP014671">
    <property type="protein sequence ID" value="ANX03061.1"/>
    <property type="molecule type" value="Genomic_DNA"/>
</dbReference>
<dbReference type="HAMAP" id="MF_01537">
    <property type="entry name" value="Nucleos_phosphorylase_PpnP"/>
    <property type="match status" value="1"/>
</dbReference>
<reference evidence="5" key="1">
    <citation type="submission" date="2016-03" db="EMBL/GenBank/DDBJ databases">
        <title>Complete genome sequence of Solimmundus cernigliae, representing a novel lineage of polycyclic aromatic hydrocarbon degraders within the Gammaproteobacteria.</title>
        <authorList>
            <person name="Singleton D.R."/>
            <person name="Dickey A.N."/>
            <person name="Scholl E.H."/>
            <person name="Wright F.A."/>
            <person name="Aitken M.D."/>
        </authorList>
    </citation>
    <scope>NUCLEOTIDE SEQUENCE [LARGE SCALE GENOMIC DNA]</scope>
    <source>
        <strain evidence="5">TR3.2</strain>
    </source>
</reference>
<comment type="catalytic activity">
    <reaction evidence="3">
        <text>cytidine + phosphate = cytosine + alpha-D-ribose 1-phosphate</text>
        <dbReference type="Rhea" id="RHEA:52540"/>
        <dbReference type="ChEBI" id="CHEBI:16040"/>
        <dbReference type="ChEBI" id="CHEBI:17562"/>
        <dbReference type="ChEBI" id="CHEBI:43474"/>
        <dbReference type="ChEBI" id="CHEBI:57720"/>
        <dbReference type="EC" id="2.4.2.2"/>
    </reaction>
</comment>
<dbReference type="STRING" id="1810504.PG2T_01895"/>
<name>A0A1B1YQK5_9GAMM</name>
<comment type="catalytic activity">
    <reaction evidence="3">
        <text>a purine D-ribonucleoside + phosphate = a purine nucleobase + alpha-D-ribose 1-phosphate</text>
        <dbReference type="Rhea" id="RHEA:19805"/>
        <dbReference type="ChEBI" id="CHEBI:26386"/>
        <dbReference type="ChEBI" id="CHEBI:43474"/>
        <dbReference type="ChEBI" id="CHEBI:57720"/>
        <dbReference type="ChEBI" id="CHEBI:142355"/>
        <dbReference type="EC" id="2.4.2.1"/>
    </reaction>
</comment>
<dbReference type="EC" id="2.4.2.1" evidence="3"/>
<dbReference type="GO" id="GO:0009032">
    <property type="term" value="F:thymidine phosphorylase activity"/>
    <property type="evidence" value="ECO:0007669"/>
    <property type="project" value="RHEA"/>
</dbReference>
<dbReference type="Gene3D" id="2.60.120.10">
    <property type="entry name" value="Jelly Rolls"/>
    <property type="match status" value="1"/>
</dbReference>
<proteinExistence type="inferred from homology"/>
<organism evidence="4 5">
    <name type="scientific">Immundisolibacter cernigliae</name>
    <dbReference type="NCBI Taxonomy" id="1810504"/>
    <lineage>
        <taxon>Bacteria</taxon>
        <taxon>Pseudomonadati</taxon>
        <taxon>Pseudomonadota</taxon>
        <taxon>Gammaproteobacteria</taxon>
        <taxon>Immundisolibacterales</taxon>
        <taxon>Immundisolibacteraceae</taxon>
        <taxon>Immundisolibacter</taxon>
    </lineage>
</organism>
<dbReference type="Proteomes" id="UP000092952">
    <property type="component" value="Chromosome"/>
</dbReference>
<comment type="catalytic activity">
    <reaction evidence="3">
        <text>uridine + phosphate = alpha-D-ribose 1-phosphate + uracil</text>
        <dbReference type="Rhea" id="RHEA:24388"/>
        <dbReference type="ChEBI" id="CHEBI:16704"/>
        <dbReference type="ChEBI" id="CHEBI:17568"/>
        <dbReference type="ChEBI" id="CHEBI:43474"/>
        <dbReference type="ChEBI" id="CHEBI:57720"/>
        <dbReference type="EC" id="2.4.2.2"/>
    </reaction>
</comment>
<dbReference type="InterPro" id="IPR009664">
    <property type="entry name" value="Ppnp"/>
</dbReference>
<evidence type="ECO:0000256" key="1">
    <source>
        <dbReference type="ARBA" id="ARBA00022676"/>
    </source>
</evidence>
<comment type="similarity">
    <text evidence="3">Belongs to the nucleoside phosphorylase PpnP family.</text>
</comment>